<comment type="caution">
    <text evidence="5">The sequence shown here is derived from an EMBL/GenBank/DDBJ whole genome shotgun (WGS) entry which is preliminary data.</text>
</comment>
<dbReference type="InterPro" id="IPR013785">
    <property type="entry name" value="Aldolase_TIM"/>
</dbReference>
<keyword evidence="3" id="KW-0104">Cadmium</keyword>
<feature type="binding site" evidence="3">
    <location>
        <position position="318"/>
    </location>
    <ligand>
        <name>Mn(2+)</name>
        <dbReference type="ChEBI" id="CHEBI:29035"/>
    </ligand>
</feature>
<keyword evidence="2 4" id="KW-0808">Transferase</keyword>
<proteinExistence type="inferred from homology"/>
<feature type="binding site" evidence="3">
    <location>
        <position position="124"/>
    </location>
    <ligand>
        <name>phosphoenolpyruvate</name>
        <dbReference type="ChEBI" id="CHEBI:58702"/>
    </ligand>
</feature>
<keyword evidence="6" id="KW-1185">Reference proteome</keyword>
<feature type="binding site" evidence="3">
    <location>
        <position position="286"/>
    </location>
    <ligand>
        <name>phosphoenolpyruvate</name>
        <dbReference type="ChEBI" id="CHEBI:58702"/>
    </ligand>
</feature>
<dbReference type="Proteomes" id="UP000468735">
    <property type="component" value="Unassembled WGS sequence"/>
</dbReference>
<evidence type="ECO:0000313" key="5">
    <source>
        <dbReference type="EMBL" id="KAB2346961.1"/>
    </source>
</evidence>
<dbReference type="InterPro" id="IPR002480">
    <property type="entry name" value="DAHP_synth_2"/>
</dbReference>
<evidence type="ECO:0000313" key="6">
    <source>
        <dbReference type="Proteomes" id="UP000468735"/>
    </source>
</evidence>
<evidence type="ECO:0000256" key="1">
    <source>
        <dbReference type="ARBA" id="ARBA00008911"/>
    </source>
</evidence>
<organism evidence="5 6">
    <name type="scientific">Actinomadura rudentiformis</name>
    <dbReference type="NCBI Taxonomy" id="359158"/>
    <lineage>
        <taxon>Bacteria</taxon>
        <taxon>Bacillati</taxon>
        <taxon>Actinomycetota</taxon>
        <taxon>Actinomycetes</taxon>
        <taxon>Streptosporangiales</taxon>
        <taxon>Thermomonosporaceae</taxon>
        <taxon>Actinomadura</taxon>
    </lineage>
</organism>
<dbReference type="GO" id="GO:0003849">
    <property type="term" value="F:3-deoxy-7-phosphoheptulonate synthase activity"/>
    <property type="evidence" value="ECO:0007669"/>
    <property type="project" value="UniProtKB-EC"/>
</dbReference>
<feature type="binding site" evidence="3">
    <location>
        <position position="388"/>
    </location>
    <ligand>
        <name>Mn(2+)</name>
        <dbReference type="ChEBI" id="CHEBI:29035"/>
    </ligand>
</feature>
<sequence length="419" mass="45332">MPARPATGNGQNAAYESLSGLEIARWLPLPAAQQPKWDDPVQVARARAELAEMPGLVGFDEVNRLRMLLADVAYGRRQIIQAGDCAEDPSECAPDELMPKISLLHQLATVMRWGTGLPVVHVGRFAGQFGKPRSTSVERLGDTEIPVFRGHAINSPQPEPGMRRPDPVRLLTCYHAAASAMTFLRNQPRDGGEPSVWTSHEALLLDYELPLLRRRLDGALLLSSTHWPWVGDRTRQPDGAHVRLLASVANPVACKVGPTTEVDELVALCAILDPLREPGRLSLIARLGAEDVSSRLPDLVNAVRAAGHPAIWLCDPMHANTVTTPAGRKTRYLERIVSEVRQFTAIVGAVGGIVGGLHLEATPAPVTECVPNDQFVGRVDVCYTTACDPRLNPEQAVQVAAAWNAATARVSAQTPGRPE</sequence>
<keyword evidence="4" id="KW-0057">Aromatic amino acid biosynthesis</keyword>
<evidence type="ECO:0000256" key="3">
    <source>
        <dbReference type="PIRSR" id="PIRSR602480-1"/>
    </source>
</evidence>
<feature type="binding site" evidence="3">
    <location>
        <position position="85"/>
    </location>
    <ligand>
        <name>Mn(2+)</name>
        <dbReference type="ChEBI" id="CHEBI:29035"/>
    </ligand>
</feature>
<comment type="cofactor">
    <cofactor evidence="3">
        <name>Mn(2+)</name>
        <dbReference type="ChEBI" id="CHEBI:29035"/>
    </cofactor>
    <cofactor evidence="3">
        <name>Co(2+)</name>
        <dbReference type="ChEBI" id="CHEBI:48828"/>
    </cofactor>
    <cofactor evidence="3">
        <name>Cd(2+)</name>
        <dbReference type="ChEBI" id="CHEBI:48775"/>
    </cofactor>
    <text evidence="3">Binds 1 divalent cation per subunit. The enzyme is active with manganese, cobalt or cadmium ions.</text>
</comment>
<dbReference type="PANTHER" id="PTHR21337:SF0">
    <property type="entry name" value="PHOSPHO-2-DEHYDRO-3-DEOXYHEPTONATE ALDOLASE"/>
    <property type="match status" value="1"/>
</dbReference>
<dbReference type="GO" id="GO:0009423">
    <property type="term" value="P:chorismate biosynthetic process"/>
    <property type="evidence" value="ECO:0007669"/>
    <property type="project" value="UniProtKB-UniPathway"/>
</dbReference>
<dbReference type="EMBL" id="WBMT01000010">
    <property type="protein sequence ID" value="KAB2346961.1"/>
    <property type="molecule type" value="Genomic_DNA"/>
</dbReference>
<keyword evidence="4" id="KW-0028">Amino-acid biosynthesis</keyword>
<keyword evidence="3" id="KW-0170">Cobalt</keyword>
<name>A0A6H9YYL5_9ACTN</name>
<comment type="similarity">
    <text evidence="1 4">Belongs to the class-II DAHP synthase family.</text>
</comment>
<comment type="pathway">
    <text evidence="4">Metabolic intermediate biosynthesis; chorismate biosynthesis; chorismate from D-erythrose 4-phosphate and phosphoenolpyruvate: step 1/7.</text>
</comment>
<protein>
    <recommendedName>
        <fullName evidence="4">Phospho-2-dehydro-3-deoxyheptonate aldolase</fullName>
        <ecNumber evidence="4">2.5.1.54</ecNumber>
    </recommendedName>
</protein>
<comment type="catalytic activity">
    <reaction evidence="4">
        <text>D-erythrose 4-phosphate + phosphoenolpyruvate + H2O = 7-phospho-2-dehydro-3-deoxy-D-arabino-heptonate + phosphate</text>
        <dbReference type="Rhea" id="RHEA:14717"/>
        <dbReference type="ChEBI" id="CHEBI:15377"/>
        <dbReference type="ChEBI" id="CHEBI:16897"/>
        <dbReference type="ChEBI" id="CHEBI:43474"/>
        <dbReference type="ChEBI" id="CHEBI:58394"/>
        <dbReference type="ChEBI" id="CHEBI:58702"/>
        <dbReference type="EC" id="2.5.1.54"/>
    </reaction>
</comment>
<dbReference type="PANTHER" id="PTHR21337">
    <property type="entry name" value="PHOSPHO-2-DEHYDRO-3-DEOXYHEPTONATE ALDOLASE 1, 2"/>
    <property type="match status" value="1"/>
</dbReference>
<feature type="binding site" evidence="3">
    <location>
        <position position="360"/>
    </location>
    <ligand>
        <name>Mn(2+)</name>
        <dbReference type="ChEBI" id="CHEBI:29035"/>
    </ligand>
</feature>
<evidence type="ECO:0000256" key="4">
    <source>
        <dbReference type="RuleBase" id="RU363071"/>
    </source>
</evidence>
<dbReference type="AlphaFoldDB" id="A0A6H9YYL5"/>
<dbReference type="SUPFAM" id="SSF51569">
    <property type="entry name" value="Aldolase"/>
    <property type="match status" value="1"/>
</dbReference>
<dbReference type="GO" id="GO:0008652">
    <property type="term" value="P:amino acid biosynthetic process"/>
    <property type="evidence" value="ECO:0007669"/>
    <property type="project" value="UniProtKB-KW"/>
</dbReference>
<dbReference type="EC" id="2.5.1.54" evidence="4"/>
<dbReference type="UniPathway" id="UPA00053">
    <property type="reaction ID" value="UER00084"/>
</dbReference>
<evidence type="ECO:0000256" key="2">
    <source>
        <dbReference type="ARBA" id="ARBA00022679"/>
    </source>
</evidence>
<dbReference type="GO" id="GO:0009073">
    <property type="term" value="P:aromatic amino acid family biosynthetic process"/>
    <property type="evidence" value="ECO:0007669"/>
    <property type="project" value="UniProtKB-KW"/>
</dbReference>
<reference evidence="5 6" key="1">
    <citation type="submission" date="2019-09" db="EMBL/GenBank/DDBJ databases">
        <title>Actinomadura physcomitrii sp. nov., a novel actinomycete isolated from moss [Physcomitrium sphaericum (Ludw) Fuernr].</title>
        <authorList>
            <person name="Zhuang X."/>
            <person name="Liu C."/>
        </authorList>
    </citation>
    <scope>NUCLEOTIDE SEQUENCE [LARGE SCALE GENOMIC DNA]</scope>
    <source>
        <strain evidence="5 6">HMC1</strain>
    </source>
</reference>
<accession>A0A6H9YYL5</accession>
<dbReference type="Pfam" id="PF01474">
    <property type="entry name" value="DAHP_synth_2"/>
    <property type="match status" value="2"/>
</dbReference>
<dbReference type="Gene3D" id="3.20.20.70">
    <property type="entry name" value="Aldolase class I"/>
    <property type="match status" value="1"/>
</dbReference>
<feature type="binding site" evidence="3">
    <location>
        <position position="255"/>
    </location>
    <ligand>
        <name>phosphoenolpyruvate</name>
        <dbReference type="ChEBI" id="CHEBI:58702"/>
    </ligand>
</feature>
<keyword evidence="3" id="KW-0464">Manganese</keyword>
<gene>
    <name evidence="5" type="ORF">F8566_22500</name>
</gene>
<dbReference type="OrthoDB" id="9766852at2"/>